<dbReference type="EMBL" id="SPIA01000001">
    <property type="protein sequence ID" value="TFH68781.1"/>
    <property type="molecule type" value="Genomic_DNA"/>
</dbReference>
<proteinExistence type="predicted"/>
<name>A0A4Y8UKL3_9GAMM</name>
<comment type="caution">
    <text evidence="3">The sequence shown here is derived from an EMBL/GenBank/DDBJ whole genome shotgun (WGS) entry which is preliminary data.</text>
</comment>
<organism evidence="3 4">
    <name type="scientific">Gammaproteobacteria bacterium LSUCC0057</name>
    <dbReference type="NCBI Taxonomy" id="2559237"/>
    <lineage>
        <taxon>Bacteria</taxon>
        <taxon>Pseudomonadati</taxon>
        <taxon>Pseudomonadota</taxon>
        <taxon>Gammaproteobacteria</taxon>
        <taxon>Cellvibrionales</taxon>
        <taxon>Porticoccaceae</taxon>
        <taxon>SAR92 clade</taxon>
    </lineage>
</organism>
<dbReference type="PROSITE" id="PS51724">
    <property type="entry name" value="SPOR"/>
    <property type="match status" value="1"/>
</dbReference>
<reference evidence="3 4" key="1">
    <citation type="submission" date="2019-03" db="EMBL/GenBank/DDBJ databases">
        <title>Draft genome of Gammaproteobacteria bacterium LSUCC0057, a member of the SAR92 clade.</title>
        <authorList>
            <person name="Lanclos V.C."/>
            <person name="Doiron C."/>
            <person name="Henson M.W."/>
            <person name="Thrash J.C."/>
        </authorList>
    </citation>
    <scope>NUCLEOTIDE SEQUENCE [LARGE SCALE GENOMIC DNA]</scope>
    <source>
        <strain evidence="3 4">LSUCC0057</strain>
    </source>
</reference>
<dbReference type="InterPro" id="IPR007730">
    <property type="entry name" value="SPOR-like_dom"/>
</dbReference>
<evidence type="ECO:0000313" key="3">
    <source>
        <dbReference type="EMBL" id="TFH68781.1"/>
    </source>
</evidence>
<dbReference type="PANTHER" id="PTHR38687:SF2">
    <property type="entry name" value="CELL DIVISION PROTEIN FTSN"/>
    <property type="match status" value="1"/>
</dbReference>
<dbReference type="AlphaFoldDB" id="A0A4Y8UKL3"/>
<sequence>MLNSRLYPPRRPPLLAARSGARQTRRSGAQPQRNSAANSSPSSRWPAFFAGIAVGLAASWLAPKLLLVERQLEPQLAPEAANTAPEQSDLLPSFNFPQLFKENEVVVPESEIAAHSSDDAQADYYVQVGSFRDQADADTLRVKLLLLNLDAAIEPVRGDSGLWHRVVVGPLASSAAVEQARNKLHQHNIDTLVLKRPRR</sequence>
<dbReference type="InterPro" id="IPR052521">
    <property type="entry name" value="Cell_div_SPOR-domain"/>
</dbReference>
<evidence type="ECO:0000256" key="1">
    <source>
        <dbReference type="SAM" id="MobiDB-lite"/>
    </source>
</evidence>
<dbReference type="SUPFAM" id="SSF110997">
    <property type="entry name" value="Sporulation related repeat"/>
    <property type="match status" value="1"/>
</dbReference>
<feature type="compositionally biased region" description="Low complexity" evidence="1">
    <location>
        <begin position="31"/>
        <end position="42"/>
    </location>
</feature>
<evidence type="ECO:0000259" key="2">
    <source>
        <dbReference type="PROSITE" id="PS51724"/>
    </source>
</evidence>
<dbReference type="GO" id="GO:0042834">
    <property type="term" value="F:peptidoglycan binding"/>
    <property type="evidence" value="ECO:0007669"/>
    <property type="project" value="InterPro"/>
</dbReference>
<keyword evidence="4" id="KW-1185">Reference proteome</keyword>
<accession>A0A4Y8UKL3</accession>
<dbReference type="PANTHER" id="PTHR38687">
    <property type="entry name" value="CELL DIVISION PROTEIN DEDD-RELATED"/>
    <property type="match status" value="1"/>
</dbReference>
<dbReference type="Pfam" id="PF05036">
    <property type="entry name" value="SPOR"/>
    <property type="match status" value="1"/>
</dbReference>
<feature type="domain" description="SPOR" evidence="2">
    <location>
        <begin position="118"/>
        <end position="199"/>
    </location>
</feature>
<evidence type="ECO:0000313" key="4">
    <source>
        <dbReference type="Proteomes" id="UP000298133"/>
    </source>
</evidence>
<dbReference type="Gene3D" id="3.30.70.1070">
    <property type="entry name" value="Sporulation related repeat"/>
    <property type="match status" value="1"/>
</dbReference>
<protein>
    <submittedName>
        <fullName evidence="3">SPOR domain-containing protein</fullName>
    </submittedName>
</protein>
<dbReference type="Proteomes" id="UP000298133">
    <property type="component" value="Unassembled WGS sequence"/>
</dbReference>
<dbReference type="InterPro" id="IPR036680">
    <property type="entry name" value="SPOR-like_sf"/>
</dbReference>
<feature type="region of interest" description="Disordered" evidence="1">
    <location>
        <begin position="1"/>
        <end position="42"/>
    </location>
</feature>
<gene>
    <name evidence="3" type="ORF">E3W66_02180</name>
</gene>
<dbReference type="OrthoDB" id="8558195at2"/>